<proteinExistence type="predicted"/>
<gene>
    <name evidence="1" type="ORF">QVD17_06670</name>
</gene>
<comment type="caution">
    <text evidence="1">The sequence shown here is derived from an EMBL/GenBank/DDBJ whole genome shotgun (WGS) entry which is preliminary data.</text>
</comment>
<dbReference type="AlphaFoldDB" id="A0AAD8PBG5"/>
<accession>A0AAD8PBG5</accession>
<dbReference type="EMBL" id="JAUHHV010000001">
    <property type="protein sequence ID" value="KAK1440838.1"/>
    <property type="molecule type" value="Genomic_DNA"/>
</dbReference>
<name>A0AAD8PBG5_TARER</name>
<organism evidence="1 2">
    <name type="scientific">Tagetes erecta</name>
    <name type="common">African marigold</name>
    <dbReference type="NCBI Taxonomy" id="13708"/>
    <lineage>
        <taxon>Eukaryota</taxon>
        <taxon>Viridiplantae</taxon>
        <taxon>Streptophyta</taxon>
        <taxon>Embryophyta</taxon>
        <taxon>Tracheophyta</taxon>
        <taxon>Spermatophyta</taxon>
        <taxon>Magnoliopsida</taxon>
        <taxon>eudicotyledons</taxon>
        <taxon>Gunneridae</taxon>
        <taxon>Pentapetalae</taxon>
        <taxon>asterids</taxon>
        <taxon>campanulids</taxon>
        <taxon>Asterales</taxon>
        <taxon>Asteraceae</taxon>
        <taxon>Asteroideae</taxon>
        <taxon>Heliantheae alliance</taxon>
        <taxon>Tageteae</taxon>
        <taxon>Tagetes</taxon>
    </lineage>
</organism>
<sequence>MRSDKSIYFNTCIRVDNQNGTLISRETVQEQQVCNLMIVKQDRPIRSNNCVQYSTELIGFQIKTQRHRKLWYLANQKLNPHLLTVCSGDETVLVVVRDGLLAAARSKVRIDSKIEKRLTPQSVQKFVAANTYYPWNQLADQTGTIKVGFLTNQLQVKALIS</sequence>
<evidence type="ECO:0000313" key="2">
    <source>
        <dbReference type="Proteomes" id="UP001229421"/>
    </source>
</evidence>
<evidence type="ECO:0000313" key="1">
    <source>
        <dbReference type="EMBL" id="KAK1440838.1"/>
    </source>
</evidence>
<keyword evidence="2" id="KW-1185">Reference proteome</keyword>
<dbReference type="Proteomes" id="UP001229421">
    <property type="component" value="Unassembled WGS sequence"/>
</dbReference>
<reference evidence="1" key="1">
    <citation type="journal article" date="2023" name="bioRxiv">
        <title>Improved chromosome-level genome assembly for marigold (Tagetes erecta).</title>
        <authorList>
            <person name="Jiang F."/>
            <person name="Yuan L."/>
            <person name="Wang S."/>
            <person name="Wang H."/>
            <person name="Xu D."/>
            <person name="Wang A."/>
            <person name="Fan W."/>
        </authorList>
    </citation>
    <scope>NUCLEOTIDE SEQUENCE</scope>
    <source>
        <strain evidence="1">WSJ</strain>
        <tissue evidence="1">Leaf</tissue>
    </source>
</reference>
<protein>
    <submittedName>
        <fullName evidence="1">Uncharacterized protein</fullName>
    </submittedName>
</protein>